<gene>
    <name evidence="6" type="ORF">ACFQZW_05210</name>
</gene>
<dbReference type="InterPro" id="IPR024370">
    <property type="entry name" value="PBP_domain"/>
</dbReference>
<evidence type="ECO:0000256" key="4">
    <source>
        <dbReference type="RuleBase" id="RU367119"/>
    </source>
</evidence>
<feature type="domain" description="PBP" evidence="5">
    <location>
        <begin position="29"/>
        <end position="284"/>
    </location>
</feature>
<protein>
    <recommendedName>
        <fullName evidence="4">Phosphate-binding protein</fullName>
    </recommendedName>
</protein>
<evidence type="ECO:0000259" key="5">
    <source>
        <dbReference type="Pfam" id="PF12849"/>
    </source>
</evidence>
<keyword evidence="4" id="KW-0592">Phosphate transport</keyword>
<dbReference type="InterPro" id="IPR011862">
    <property type="entry name" value="Phos-bd"/>
</dbReference>
<dbReference type="Pfam" id="PF12849">
    <property type="entry name" value="PBP_like_2"/>
    <property type="match status" value="1"/>
</dbReference>
<comment type="function">
    <text evidence="4">Involved in the system for phosphate transport across the cytoplasmic membrane.</text>
</comment>
<reference evidence="7" key="1">
    <citation type="journal article" date="2019" name="Int. J. Syst. Evol. Microbiol.">
        <title>The Global Catalogue of Microorganisms (GCM) 10K type strain sequencing project: providing services to taxonomists for standard genome sequencing and annotation.</title>
        <authorList>
            <consortium name="The Broad Institute Genomics Platform"/>
            <consortium name="The Broad Institute Genome Sequencing Center for Infectious Disease"/>
            <person name="Wu L."/>
            <person name="Ma J."/>
        </authorList>
    </citation>
    <scope>NUCLEOTIDE SEQUENCE [LARGE SCALE GENOMIC DNA]</scope>
    <source>
        <strain evidence="7">CCUG 60022</strain>
    </source>
</reference>
<dbReference type="Proteomes" id="UP001597032">
    <property type="component" value="Unassembled WGS sequence"/>
</dbReference>
<proteinExistence type="inferred from homology"/>
<dbReference type="Gene3D" id="3.40.190.10">
    <property type="entry name" value="Periplasmic binding protein-like II"/>
    <property type="match status" value="2"/>
</dbReference>
<dbReference type="CDD" id="cd13654">
    <property type="entry name" value="PBP2_phosphate_like_2"/>
    <property type="match status" value="1"/>
</dbReference>
<dbReference type="NCBIfam" id="TIGR02136">
    <property type="entry name" value="ptsS_2"/>
    <property type="match status" value="1"/>
</dbReference>
<dbReference type="EMBL" id="JBHTIC010000006">
    <property type="protein sequence ID" value="MFD0761472.1"/>
    <property type="molecule type" value="Genomic_DNA"/>
</dbReference>
<accession>A0ABW2Z746</accession>
<dbReference type="SUPFAM" id="SSF53850">
    <property type="entry name" value="Periplasmic binding protein-like II"/>
    <property type="match status" value="1"/>
</dbReference>
<dbReference type="InterPro" id="IPR050811">
    <property type="entry name" value="Phosphate_ABC_transporter"/>
</dbReference>
<dbReference type="PANTHER" id="PTHR30570">
    <property type="entry name" value="PERIPLASMIC PHOSPHATE BINDING COMPONENT OF PHOSPHATE ABC TRANSPORTER"/>
    <property type="match status" value="1"/>
</dbReference>
<dbReference type="PANTHER" id="PTHR30570:SF1">
    <property type="entry name" value="PHOSPHATE-BINDING PROTEIN PSTS"/>
    <property type="match status" value="1"/>
</dbReference>
<comment type="caution">
    <text evidence="6">The sequence shown here is derived from an EMBL/GenBank/DDBJ whole genome shotgun (WGS) entry which is preliminary data.</text>
</comment>
<keyword evidence="7" id="KW-1185">Reference proteome</keyword>
<evidence type="ECO:0000256" key="2">
    <source>
        <dbReference type="ARBA" id="ARBA00022448"/>
    </source>
</evidence>
<evidence type="ECO:0000256" key="1">
    <source>
        <dbReference type="ARBA" id="ARBA00008725"/>
    </source>
</evidence>
<evidence type="ECO:0000313" key="6">
    <source>
        <dbReference type="EMBL" id="MFD0761472.1"/>
    </source>
</evidence>
<organism evidence="6 7">
    <name type="scientific">Lutibacter aestuarii</name>
    <dbReference type="NCBI Taxonomy" id="861111"/>
    <lineage>
        <taxon>Bacteria</taxon>
        <taxon>Pseudomonadati</taxon>
        <taxon>Bacteroidota</taxon>
        <taxon>Flavobacteriia</taxon>
        <taxon>Flavobacteriales</taxon>
        <taxon>Flavobacteriaceae</taxon>
        <taxon>Lutibacter</taxon>
    </lineage>
</organism>
<comment type="similarity">
    <text evidence="1 4">Belongs to the PstS family.</text>
</comment>
<name>A0ABW2Z746_9FLAO</name>
<dbReference type="RefSeq" id="WP_298262859.1">
    <property type="nucleotide sequence ID" value="NZ_JBHTIC010000006.1"/>
</dbReference>
<keyword evidence="3" id="KW-0732">Signal</keyword>
<sequence length="318" mass="35096">MKKLVFILSLAFIVGACGDKKSQKENKEETTGKLSGTIKVDGSSTVFPITEAVAEEFRAVQPDVKVTVGVSGTGGGFKKFSRGETNLSNASRPIKEKEIAACKENNINYLELEVAYDGLAVLVNPENDWVDSFTIEELKKIWEPAAQGVIMKWNQIRPEWPNEEIHLFGPGVASGTYDYFTEAIVGKSGSSRGDFTASEDDHVLVQGIAGDKFALGFFGLAYYTENKDKLTLIGVHNGEEVIKPTLETVSNGTYKPLSRPLFVYVNSTSVKSKEVVEFVNFYIDNSGELSKDVGYIPLPSELYVQQKENFKNFVENNQ</sequence>
<evidence type="ECO:0000313" key="7">
    <source>
        <dbReference type="Proteomes" id="UP001597032"/>
    </source>
</evidence>
<dbReference type="PROSITE" id="PS51257">
    <property type="entry name" value="PROKAR_LIPOPROTEIN"/>
    <property type="match status" value="1"/>
</dbReference>
<keyword evidence="2 4" id="KW-0813">Transport</keyword>
<evidence type="ECO:0000256" key="3">
    <source>
        <dbReference type="ARBA" id="ARBA00022729"/>
    </source>
</evidence>